<proteinExistence type="predicted"/>
<protein>
    <submittedName>
        <fullName evidence="1">Uncharacterized protein</fullName>
    </submittedName>
</protein>
<reference evidence="1 2" key="1">
    <citation type="submission" date="2020-02" db="EMBL/GenBank/DDBJ databases">
        <title>Genome sequence of the type strain CGMCC 1.15528 of Mesorhizobium zhangyense.</title>
        <authorList>
            <person name="Gao J."/>
            <person name="Sun J."/>
        </authorList>
    </citation>
    <scope>NUCLEOTIDE SEQUENCE [LARGE SCALE GENOMIC DNA]</scope>
    <source>
        <strain evidence="1 2">CGMCC 1.15528</strain>
    </source>
</reference>
<dbReference type="EMBL" id="JAAKZG010000019">
    <property type="protein sequence ID" value="NGN44761.1"/>
    <property type="molecule type" value="Genomic_DNA"/>
</dbReference>
<name>A0A7C9RB61_9HYPH</name>
<gene>
    <name evidence="1" type="ORF">G6N74_27265</name>
</gene>
<accession>A0A7C9RB61</accession>
<dbReference type="Proteomes" id="UP000481252">
    <property type="component" value="Unassembled WGS sequence"/>
</dbReference>
<keyword evidence="2" id="KW-1185">Reference proteome</keyword>
<evidence type="ECO:0000313" key="1">
    <source>
        <dbReference type="EMBL" id="NGN44761.1"/>
    </source>
</evidence>
<evidence type="ECO:0000313" key="2">
    <source>
        <dbReference type="Proteomes" id="UP000481252"/>
    </source>
</evidence>
<dbReference type="RefSeq" id="WP_165121139.1">
    <property type="nucleotide sequence ID" value="NZ_JAAKZG010000019.1"/>
</dbReference>
<organism evidence="1 2">
    <name type="scientific">Mesorhizobium zhangyense</name>
    <dbReference type="NCBI Taxonomy" id="1776730"/>
    <lineage>
        <taxon>Bacteria</taxon>
        <taxon>Pseudomonadati</taxon>
        <taxon>Pseudomonadota</taxon>
        <taxon>Alphaproteobacteria</taxon>
        <taxon>Hyphomicrobiales</taxon>
        <taxon>Phyllobacteriaceae</taxon>
        <taxon>Mesorhizobium</taxon>
    </lineage>
</organism>
<comment type="caution">
    <text evidence="1">The sequence shown here is derived from an EMBL/GenBank/DDBJ whole genome shotgun (WGS) entry which is preliminary data.</text>
</comment>
<sequence length="93" mass="10066">MNFISVMAVTEKVAREQAATKTGYAPQTIGRVFFVIDEGNNSRQDVFIFETAHDVTKHPLYAKAMLSQAFGLTEKALSDGPVLQFGAEVTVGG</sequence>
<dbReference type="AlphaFoldDB" id="A0A7C9RB61"/>